<keyword evidence="2" id="KW-1133">Transmembrane helix</keyword>
<dbReference type="Pfam" id="PF17172">
    <property type="entry name" value="GST_N_4"/>
    <property type="match status" value="1"/>
</dbReference>
<dbReference type="AlphaFoldDB" id="A0AAV3PD56"/>
<name>A0AAV3PD56_LITER</name>
<dbReference type="InterPro" id="IPR033468">
    <property type="entry name" value="Metaxin_GST"/>
</dbReference>
<evidence type="ECO:0000256" key="1">
    <source>
        <dbReference type="SAM" id="MobiDB-lite"/>
    </source>
</evidence>
<protein>
    <submittedName>
        <fullName evidence="5">Transporter</fullName>
    </submittedName>
</protein>
<keyword evidence="2" id="KW-0472">Membrane</keyword>
<accession>A0AAV3PD56</accession>
<dbReference type="EMBL" id="BAABME010001446">
    <property type="protein sequence ID" value="GAA0149662.1"/>
    <property type="molecule type" value="Genomic_DNA"/>
</dbReference>
<dbReference type="GO" id="GO:0005741">
    <property type="term" value="C:mitochondrial outer membrane"/>
    <property type="evidence" value="ECO:0007669"/>
    <property type="project" value="TreeGrafter"/>
</dbReference>
<dbReference type="CDD" id="cd03193">
    <property type="entry name" value="GST_C_Metaxin"/>
    <property type="match status" value="1"/>
</dbReference>
<evidence type="ECO:0000313" key="5">
    <source>
        <dbReference type="EMBL" id="GAA0149662.1"/>
    </source>
</evidence>
<feature type="domain" description="Metaxin glutathione S-transferase" evidence="3">
    <location>
        <begin position="166"/>
        <end position="228"/>
    </location>
</feature>
<evidence type="ECO:0000256" key="2">
    <source>
        <dbReference type="SAM" id="Phobius"/>
    </source>
</evidence>
<feature type="transmembrane region" description="Helical" evidence="2">
    <location>
        <begin position="285"/>
        <end position="306"/>
    </location>
</feature>
<dbReference type="InterPro" id="IPR036282">
    <property type="entry name" value="Glutathione-S-Trfase_C_sf"/>
</dbReference>
<sequence>MEEDKLTLVARKAVFGLPTACPSSLAVYIFLKFAKIPFNLEYNLIYPDSDQVPYIEYGPYVAYNNEKSGVIHSLKEDGIADLDSDVRAIPEWISTMAMVNSWLSDALLYEIWLGANGNLAHEIYYSDLPWPIGKFLFFKQVRMVKQLLGITKENADNREEEIYRKAKIAYAALSTRLGEQDYLFNNRPTSLDAYLLSHVLIALYALPETSVLRDKLLEHTNLVRYAEHLKTECMDSSSTSTPLSQSDPSSSSTKRGPSKWSSKPKPKQKREKTEEEKKFRKRAKYFLVTQVVAVLVFLSIINSSGATDMEFDDDDLNYE</sequence>
<evidence type="ECO:0000259" key="3">
    <source>
        <dbReference type="Pfam" id="PF17171"/>
    </source>
</evidence>
<dbReference type="InterPro" id="IPR012336">
    <property type="entry name" value="Thioredoxin-like_fold"/>
</dbReference>
<organism evidence="5 6">
    <name type="scientific">Lithospermum erythrorhizon</name>
    <name type="common">Purple gromwell</name>
    <name type="synonym">Lithospermum officinale var. erythrorhizon</name>
    <dbReference type="NCBI Taxonomy" id="34254"/>
    <lineage>
        <taxon>Eukaryota</taxon>
        <taxon>Viridiplantae</taxon>
        <taxon>Streptophyta</taxon>
        <taxon>Embryophyta</taxon>
        <taxon>Tracheophyta</taxon>
        <taxon>Spermatophyta</taxon>
        <taxon>Magnoliopsida</taxon>
        <taxon>eudicotyledons</taxon>
        <taxon>Gunneridae</taxon>
        <taxon>Pentapetalae</taxon>
        <taxon>asterids</taxon>
        <taxon>lamiids</taxon>
        <taxon>Boraginales</taxon>
        <taxon>Boraginaceae</taxon>
        <taxon>Boraginoideae</taxon>
        <taxon>Lithospermeae</taxon>
        <taxon>Lithospermum</taxon>
    </lineage>
</organism>
<dbReference type="Pfam" id="PF17171">
    <property type="entry name" value="GST_C_6"/>
    <property type="match status" value="1"/>
</dbReference>
<dbReference type="InterPro" id="IPR050931">
    <property type="entry name" value="Mito_Protein_Transport_Metaxin"/>
</dbReference>
<dbReference type="GO" id="GO:0006626">
    <property type="term" value="P:protein targeting to mitochondrion"/>
    <property type="evidence" value="ECO:0007669"/>
    <property type="project" value="TreeGrafter"/>
</dbReference>
<gene>
    <name evidence="5" type="ORF">LIER_08786</name>
</gene>
<proteinExistence type="predicted"/>
<dbReference type="SUPFAM" id="SSF47616">
    <property type="entry name" value="GST C-terminal domain-like"/>
    <property type="match status" value="1"/>
</dbReference>
<comment type="caution">
    <text evidence="5">The sequence shown here is derived from an EMBL/GenBank/DDBJ whole genome shotgun (WGS) entry which is preliminary data.</text>
</comment>
<feature type="compositionally biased region" description="Low complexity" evidence="1">
    <location>
        <begin position="235"/>
        <end position="261"/>
    </location>
</feature>
<dbReference type="Proteomes" id="UP001454036">
    <property type="component" value="Unassembled WGS sequence"/>
</dbReference>
<evidence type="ECO:0000313" key="6">
    <source>
        <dbReference type="Proteomes" id="UP001454036"/>
    </source>
</evidence>
<evidence type="ECO:0000259" key="4">
    <source>
        <dbReference type="Pfam" id="PF17172"/>
    </source>
</evidence>
<keyword evidence="6" id="KW-1185">Reference proteome</keyword>
<keyword evidence="2" id="KW-0812">Transmembrane</keyword>
<feature type="region of interest" description="Disordered" evidence="1">
    <location>
        <begin position="235"/>
        <end position="278"/>
    </location>
</feature>
<dbReference type="PANTHER" id="PTHR12289:SF41">
    <property type="entry name" value="FAILED AXON CONNECTIONS-RELATED"/>
    <property type="match status" value="1"/>
</dbReference>
<reference evidence="5 6" key="1">
    <citation type="submission" date="2024-01" db="EMBL/GenBank/DDBJ databases">
        <title>The complete chloroplast genome sequence of Lithospermum erythrorhizon: insights into the phylogenetic relationship among Boraginaceae species and the maternal lineages of purple gromwells.</title>
        <authorList>
            <person name="Okada T."/>
            <person name="Watanabe K."/>
        </authorList>
    </citation>
    <scope>NUCLEOTIDE SEQUENCE [LARGE SCALE GENOMIC DNA]</scope>
</reference>
<dbReference type="PANTHER" id="PTHR12289">
    <property type="entry name" value="METAXIN RELATED"/>
    <property type="match status" value="1"/>
</dbReference>
<feature type="domain" description="Thioredoxin-like fold" evidence="4">
    <location>
        <begin position="22"/>
        <end position="114"/>
    </location>
</feature>